<name>A0A7W8DKV8_9BACT</name>
<dbReference type="GO" id="GO:0015035">
    <property type="term" value="F:protein-disulfide reductase activity"/>
    <property type="evidence" value="ECO:0007669"/>
    <property type="project" value="UniProtKB-UniRule"/>
</dbReference>
<evidence type="ECO:0000259" key="8">
    <source>
        <dbReference type="PROSITE" id="PS51352"/>
    </source>
</evidence>
<keyword evidence="6" id="KW-0676">Redox-active center</keyword>
<dbReference type="RefSeq" id="WP_184340355.1">
    <property type="nucleotide sequence ID" value="NZ_JACHIG010000006.1"/>
</dbReference>
<dbReference type="InterPro" id="IPR049299">
    <property type="entry name" value="Thio2_N"/>
</dbReference>
<dbReference type="GO" id="GO:0005737">
    <property type="term" value="C:cytoplasm"/>
    <property type="evidence" value="ECO:0007669"/>
    <property type="project" value="TreeGrafter"/>
</dbReference>
<dbReference type="InterPro" id="IPR005746">
    <property type="entry name" value="Thioredoxin"/>
</dbReference>
<proteinExistence type="inferred from homology"/>
<keyword evidence="9" id="KW-0560">Oxidoreductase</keyword>
<accession>A0A7W8DKV8</accession>
<evidence type="ECO:0000313" key="9">
    <source>
        <dbReference type="EMBL" id="MBB5033425.1"/>
    </source>
</evidence>
<dbReference type="PANTHER" id="PTHR45663">
    <property type="entry name" value="GEO12009P1"/>
    <property type="match status" value="1"/>
</dbReference>
<evidence type="ECO:0000256" key="4">
    <source>
        <dbReference type="ARBA" id="ARBA00022982"/>
    </source>
</evidence>
<evidence type="ECO:0000256" key="7">
    <source>
        <dbReference type="NCBIfam" id="TIGR01068"/>
    </source>
</evidence>
<dbReference type="CDD" id="cd02947">
    <property type="entry name" value="TRX_family"/>
    <property type="match status" value="1"/>
</dbReference>
<dbReference type="EMBL" id="JACHIG010000006">
    <property type="protein sequence ID" value="MBB5033425.1"/>
    <property type="molecule type" value="Genomic_DNA"/>
</dbReference>
<keyword evidence="10" id="KW-1185">Reference proteome</keyword>
<keyword evidence="3" id="KW-0479">Metal-binding</keyword>
<keyword evidence="4" id="KW-0249">Electron transport</keyword>
<keyword evidence="2" id="KW-0813">Transport</keyword>
<dbReference type="AlphaFoldDB" id="A0A7W8DKV8"/>
<dbReference type="Gene3D" id="3.40.30.10">
    <property type="entry name" value="Glutaredoxin"/>
    <property type="match status" value="1"/>
</dbReference>
<dbReference type="GO" id="GO:0046872">
    <property type="term" value="F:metal ion binding"/>
    <property type="evidence" value="ECO:0007669"/>
    <property type="project" value="UniProtKB-KW"/>
</dbReference>
<evidence type="ECO:0000256" key="1">
    <source>
        <dbReference type="ARBA" id="ARBA00008987"/>
    </source>
</evidence>
<dbReference type="PRINTS" id="PR00421">
    <property type="entry name" value="THIOREDOXIN"/>
</dbReference>
<dbReference type="PROSITE" id="PS51352">
    <property type="entry name" value="THIOREDOXIN_2"/>
    <property type="match status" value="1"/>
</dbReference>
<dbReference type="InterPro" id="IPR013766">
    <property type="entry name" value="Thioredoxin_domain"/>
</dbReference>
<comment type="similarity">
    <text evidence="1">Belongs to the thioredoxin family.</text>
</comment>
<keyword evidence="5" id="KW-1015">Disulfide bond</keyword>
<evidence type="ECO:0000256" key="2">
    <source>
        <dbReference type="ARBA" id="ARBA00022448"/>
    </source>
</evidence>
<dbReference type="NCBIfam" id="TIGR01068">
    <property type="entry name" value="thioredoxin"/>
    <property type="match status" value="1"/>
</dbReference>
<feature type="domain" description="Thioredoxin" evidence="8">
    <location>
        <begin position="37"/>
        <end position="152"/>
    </location>
</feature>
<evidence type="ECO:0000256" key="3">
    <source>
        <dbReference type="ARBA" id="ARBA00022723"/>
    </source>
</evidence>
<dbReference type="PANTHER" id="PTHR45663:SF11">
    <property type="entry name" value="GEO12009P1"/>
    <property type="match status" value="1"/>
</dbReference>
<dbReference type="InterPro" id="IPR017937">
    <property type="entry name" value="Thioredoxin_CS"/>
</dbReference>
<protein>
    <recommendedName>
        <fullName evidence="7">Thioredoxin</fullName>
    </recommendedName>
</protein>
<evidence type="ECO:0000256" key="6">
    <source>
        <dbReference type="ARBA" id="ARBA00023284"/>
    </source>
</evidence>
<reference evidence="9 10" key="1">
    <citation type="submission" date="2020-08" db="EMBL/GenBank/DDBJ databases">
        <title>Genomic Encyclopedia of Type Strains, Phase IV (KMG-IV): sequencing the most valuable type-strain genomes for metagenomic binning, comparative biology and taxonomic classification.</title>
        <authorList>
            <person name="Goeker M."/>
        </authorList>
    </citation>
    <scope>NUCLEOTIDE SEQUENCE [LARGE SCALE GENOMIC DNA]</scope>
    <source>
        <strain evidence="9 10">DSM 12252</strain>
    </source>
</reference>
<dbReference type="SUPFAM" id="SSF52833">
    <property type="entry name" value="Thioredoxin-like"/>
    <property type="match status" value="1"/>
</dbReference>
<dbReference type="PROSITE" id="PS00194">
    <property type="entry name" value="THIOREDOXIN_1"/>
    <property type="match status" value="1"/>
</dbReference>
<dbReference type="Gene3D" id="2.30.30.380">
    <property type="entry name" value="Zn-finger domain of Sec23/24"/>
    <property type="match status" value="1"/>
</dbReference>
<dbReference type="Proteomes" id="UP000590740">
    <property type="component" value="Unassembled WGS sequence"/>
</dbReference>
<gene>
    <name evidence="9" type="ORF">HNQ65_003013</name>
</gene>
<organism evidence="9 10">
    <name type="scientific">Prosthecobacter vanneervenii</name>
    <dbReference type="NCBI Taxonomy" id="48466"/>
    <lineage>
        <taxon>Bacteria</taxon>
        <taxon>Pseudomonadati</taxon>
        <taxon>Verrucomicrobiota</taxon>
        <taxon>Verrucomicrobiia</taxon>
        <taxon>Verrucomicrobiales</taxon>
        <taxon>Verrucomicrobiaceae</taxon>
        <taxon>Prosthecobacter</taxon>
    </lineage>
</organism>
<dbReference type="Pfam" id="PF00085">
    <property type="entry name" value="Thioredoxin"/>
    <property type="match status" value="1"/>
</dbReference>
<evidence type="ECO:0000313" key="10">
    <source>
        <dbReference type="Proteomes" id="UP000590740"/>
    </source>
</evidence>
<comment type="caution">
    <text evidence="9">The sequence shown here is derived from an EMBL/GenBank/DDBJ whole genome shotgun (WGS) entry which is preliminary data.</text>
</comment>
<dbReference type="Pfam" id="PF21352">
    <property type="entry name" value="Zn_ribbon_Thio2"/>
    <property type="match status" value="1"/>
</dbReference>
<evidence type="ECO:0000256" key="5">
    <source>
        <dbReference type="ARBA" id="ARBA00023157"/>
    </source>
</evidence>
<dbReference type="InterPro" id="IPR036249">
    <property type="entry name" value="Thioredoxin-like_sf"/>
</dbReference>
<sequence>MSSTLSADERGIILPCPACGTANRIAYTKAAQQGRCGSCKADLPHISMPVEIDGPVSFAALVSGSTLPIVIDFWAPWCGPCQMMAPEFAKAAAQAAGAAILVKVNTDEQQDIARQFRIQGIPAFALIKGGKLVSQTSGFQPAERLLAWARQG</sequence>